<dbReference type="EMBL" id="MU865075">
    <property type="protein sequence ID" value="KAK4458283.1"/>
    <property type="molecule type" value="Genomic_DNA"/>
</dbReference>
<name>A0AAV9HC99_9PEZI</name>
<comment type="caution">
    <text evidence="2">The sequence shown here is derived from an EMBL/GenBank/DDBJ whole genome shotgun (WGS) entry which is preliminary data.</text>
</comment>
<evidence type="ECO:0000313" key="3">
    <source>
        <dbReference type="Proteomes" id="UP001321749"/>
    </source>
</evidence>
<dbReference type="AlphaFoldDB" id="A0AAV9HC99"/>
<keyword evidence="3" id="KW-1185">Reference proteome</keyword>
<dbReference type="Proteomes" id="UP001321749">
    <property type="component" value="Unassembled WGS sequence"/>
</dbReference>
<evidence type="ECO:0000259" key="1">
    <source>
        <dbReference type="Pfam" id="PF17111"/>
    </source>
</evidence>
<feature type="domain" description="Azaphilone pigments biosynthesis cluster protein L N-terminal" evidence="1">
    <location>
        <begin position="1"/>
        <end position="153"/>
    </location>
</feature>
<dbReference type="InterPro" id="IPR031348">
    <property type="entry name" value="PigL_N"/>
</dbReference>
<dbReference type="Pfam" id="PF17111">
    <property type="entry name" value="PigL_N"/>
    <property type="match status" value="1"/>
</dbReference>
<evidence type="ECO:0000313" key="2">
    <source>
        <dbReference type="EMBL" id="KAK4458283.1"/>
    </source>
</evidence>
<sequence length="274" mass="29406">MDPLSITANVLALATVALKSSKVLYGLVDGLADAPNSVSQTKSLLSQTQNTLGALTRTLETSSESEPVALGSVLEETELSKALESTNSTCQAIAATVTKFTKHSTDSHFSKRDRVAVYLQEPRMSKLNKDLADCQRTITMVLSSVTLIVTRRASGNIDQLRTQFDAQERALANLGTQLSARGAAEPQAAEEDFTAQLTASLQQVCQKTLSATRAWRTEQKFGDMKTDDNSTAMQGIVGTAHPGVDQSFGSLTTTKSSRAFQGQMDSNAFGMLFK</sequence>
<gene>
    <name evidence="2" type="ORF">QBC42DRAFT_277098</name>
</gene>
<proteinExistence type="predicted"/>
<reference evidence="2" key="2">
    <citation type="submission" date="2023-06" db="EMBL/GenBank/DDBJ databases">
        <authorList>
            <consortium name="Lawrence Berkeley National Laboratory"/>
            <person name="Mondo S.J."/>
            <person name="Hensen N."/>
            <person name="Bonometti L."/>
            <person name="Westerberg I."/>
            <person name="Brannstrom I.O."/>
            <person name="Guillou S."/>
            <person name="Cros-Aarteil S."/>
            <person name="Calhoun S."/>
            <person name="Haridas S."/>
            <person name="Kuo A."/>
            <person name="Pangilinan J."/>
            <person name="Riley R."/>
            <person name="Labutti K."/>
            <person name="Andreopoulos B."/>
            <person name="Lipzen A."/>
            <person name="Chen C."/>
            <person name="Yanf M."/>
            <person name="Daum C."/>
            <person name="Ng V."/>
            <person name="Clum A."/>
            <person name="Steindorff A."/>
            <person name="Ohm R."/>
            <person name="Martin F."/>
            <person name="Silar P."/>
            <person name="Natvig D."/>
            <person name="Lalanne C."/>
            <person name="Gautier V."/>
            <person name="Ament-Velasquez S.L."/>
            <person name="Kruys A."/>
            <person name="Hutchinson M.I."/>
            <person name="Powell A.J."/>
            <person name="Barry K."/>
            <person name="Miller A.N."/>
            <person name="Grigoriev I.V."/>
            <person name="Debuchy R."/>
            <person name="Gladieux P."/>
            <person name="Thoren M.H."/>
            <person name="Johannesson H."/>
        </authorList>
    </citation>
    <scope>NUCLEOTIDE SEQUENCE</scope>
    <source>
        <strain evidence="2">PSN324</strain>
    </source>
</reference>
<reference evidence="2" key="1">
    <citation type="journal article" date="2023" name="Mol. Phylogenet. Evol.">
        <title>Genome-scale phylogeny and comparative genomics of the fungal order Sordariales.</title>
        <authorList>
            <person name="Hensen N."/>
            <person name="Bonometti L."/>
            <person name="Westerberg I."/>
            <person name="Brannstrom I.O."/>
            <person name="Guillou S."/>
            <person name="Cros-Aarteil S."/>
            <person name="Calhoun S."/>
            <person name="Haridas S."/>
            <person name="Kuo A."/>
            <person name="Mondo S."/>
            <person name="Pangilinan J."/>
            <person name="Riley R."/>
            <person name="LaButti K."/>
            <person name="Andreopoulos B."/>
            <person name="Lipzen A."/>
            <person name="Chen C."/>
            <person name="Yan M."/>
            <person name="Daum C."/>
            <person name="Ng V."/>
            <person name="Clum A."/>
            <person name="Steindorff A."/>
            <person name="Ohm R.A."/>
            <person name="Martin F."/>
            <person name="Silar P."/>
            <person name="Natvig D.O."/>
            <person name="Lalanne C."/>
            <person name="Gautier V."/>
            <person name="Ament-Velasquez S.L."/>
            <person name="Kruys A."/>
            <person name="Hutchinson M.I."/>
            <person name="Powell A.J."/>
            <person name="Barry K."/>
            <person name="Miller A.N."/>
            <person name="Grigoriev I.V."/>
            <person name="Debuchy R."/>
            <person name="Gladieux P."/>
            <person name="Hiltunen Thoren M."/>
            <person name="Johannesson H."/>
        </authorList>
    </citation>
    <scope>NUCLEOTIDE SEQUENCE</scope>
    <source>
        <strain evidence="2">PSN324</strain>
    </source>
</reference>
<accession>A0AAV9HC99</accession>
<protein>
    <recommendedName>
        <fullName evidence="1">Azaphilone pigments biosynthesis cluster protein L N-terminal domain-containing protein</fullName>
    </recommendedName>
</protein>
<organism evidence="2 3">
    <name type="scientific">Cladorrhinum samala</name>
    <dbReference type="NCBI Taxonomy" id="585594"/>
    <lineage>
        <taxon>Eukaryota</taxon>
        <taxon>Fungi</taxon>
        <taxon>Dikarya</taxon>
        <taxon>Ascomycota</taxon>
        <taxon>Pezizomycotina</taxon>
        <taxon>Sordariomycetes</taxon>
        <taxon>Sordariomycetidae</taxon>
        <taxon>Sordariales</taxon>
        <taxon>Podosporaceae</taxon>
        <taxon>Cladorrhinum</taxon>
    </lineage>
</organism>